<organism evidence="1 2">
    <name type="scientific">Blautia hansenii</name>
    <name type="common">Ruminococcus hansenii</name>
    <dbReference type="NCBI Taxonomy" id="1322"/>
    <lineage>
        <taxon>Bacteria</taxon>
        <taxon>Bacillati</taxon>
        <taxon>Bacillota</taxon>
        <taxon>Clostridia</taxon>
        <taxon>Lachnospirales</taxon>
        <taxon>Lachnospiraceae</taxon>
        <taxon>Blautia</taxon>
    </lineage>
</organism>
<name>A0ABX2I597_BLAHA</name>
<gene>
    <name evidence="1" type="ORF">G5A70_04225</name>
</gene>
<reference evidence="1 2" key="1">
    <citation type="journal article" date="2020" name="Cell Host Microbe">
        <title>Functional and Genomic Variation between Human-Derived Isolates of Lachnospiraceae Reveals Inter- and Intra-Species Diversity.</title>
        <authorList>
            <person name="Sorbara M.T."/>
            <person name="Littmann E.R."/>
            <person name="Fontana E."/>
            <person name="Moody T.U."/>
            <person name="Kohout C.E."/>
            <person name="Gjonbalaj M."/>
            <person name="Eaton V."/>
            <person name="Seok R."/>
            <person name="Leiner I.M."/>
            <person name="Pamer E.G."/>
        </authorList>
    </citation>
    <scope>NUCLEOTIDE SEQUENCE [LARGE SCALE GENOMIC DNA]</scope>
    <source>
        <strain evidence="1 2">MSK.15.26</strain>
    </source>
</reference>
<evidence type="ECO:0000313" key="1">
    <source>
        <dbReference type="EMBL" id="NSJ85399.1"/>
    </source>
</evidence>
<proteinExistence type="predicted"/>
<protein>
    <submittedName>
        <fullName evidence="1">Transposase</fullName>
    </submittedName>
</protein>
<sequence>MYCIDESVLKMIPSDSMSCNFKVEGRRHTVMLEVVKVGYGDRRYFVCPCCGKKRTILYYINHGFKCRDCGHFNPYKKIQNGTKGGSSEIQYRMERYAKKNNIEIVRFPFNYMDYIQDERLMKKGKDSFRMKLKVLQALENMRFQTIMMKKTFSNQAIRKVISEKHPILQKVSLKDMTMIWYDWESDSGKGFTIPASHNRVSQLTKDAMKGI</sequence>
<dbReference type="RefSeq" id="WP_173748347.1">
    <property type="nucleotide sequence ID" value="NZ_JAAITA010000003.1"/>
</dbReference>
<accession>A0ABX2I597</accession>
<keyword evidence="2" id="KW-1185">Reference proteome</keyword>
<evidence type="ECO:0000313" key="2">
    <source>
        <dbReference type="Proteomes" id="UP000822142"/>
    </source>
</evidence>
<dbReference type="EMBL" id="JAAITA010000003">
    <property type="protein sequence ID" value="NSJ85399.1"/>
    <property type="molecule type" value="Genomic_DNA"/>
</dbReference>
<comment type="caution">
    <text evidence="1">The sequence shown here is derived from an EMBL/GenBank/DDBJ whole genome shotgun (WGS) entry which is preliminary data.</text>
</comment>
<dbReference type="Proteomes" id="UP000822142">
    <property type="component" value="Unassembled WGS sequence"/>
</dbReference>